<dbReference type="Proteomes" id="UP000236520">
    <property type="component" value="Unassembled WGS sequence"/>
</dbReference>
<keyword evidence="2" id="KW-1185">Reference proteome</keyword>
<evidence type="ECO:0000313" key="2">
    <source>
        <dbReference type="Proteomes" id="UP000236520"/>
    </source>
</evidence>
<sequence>MEHVLLRRHRDLWQHTGHAQATRNREDCRRPRHWQHWIGLLAAVITVSDDEAAFHRALCWYHEPTMQPHSAQRVEAHCTDVEPVVGLRQARPDLRPYVHFQCPTMEVFPKLNEVVGRLSWRLDCQ</sequence>
<proteinExistence type="predicted"/>
<name>A0A2J7YW89_STRMQ</name>
<evidence type="ECO:0000313" key="1">
    <source>
        <dbReference type="EMBL" id="PNG92281.1"/>
    </source>
</evidence>
<reference evidence="1 2" key="1">
    <citation type="submission" date="2015-09" db="EMBL/GenBank/DDBJ databases">
        <title>Genome sequence, genome mining and natural product profiling of a biocontrol bacterium Streptomyces malaysiensis F913.</title>
        <authorList>
            <person name="Xu Y."/>
            <person name="Wei J."/>
            <person name="Xie J."/>
            <person name="Li T."/>
            <person name="Zhou Z."/>
        </authorList>
    </citation>
    <scope>NUCLEOTIDE SEQUENCE [LARGE SCALE GENOMIC DNA]</scope>
    <source>
        <strain evidence="1 2">F913</strain>
    </source>
</reference>
<organism evidence="1 2">
    <name type="scientific">Streptomyces malaysiensis</name>
    <dbReference type="NCBI Taxonomy" id="92644"/>
    <lineage>
        <taxon>Bacteria</taxon>
        <taxon>Bacillati</taxon>
        <taxon>Actinomycetota</taxon>
        <taxon>Actinomycetes</taxon>
        <taxon>Kitasatosporales</taxon>
        <taxon>Streptomycetaceae</taxon>
        <taxon>Streptomyces</taxon>
        <taxon>Streptomyces violaceusniger group</taxon>
    </lineage>
</organism>
<dbReference type="EMBL" id="LJIW01000002">
    <property type="protein sequence ID" value="PNG92281.1"/>
    <property type="molecule type" value="Genomic_DNA"/>
</dbReference>
<gene>
    <name evidence="1" type="ORF">SMF913_27746</name>
</gene>
<accession>A0A2J7YW89</accession>
<dbReference type="AlphaFoldDB" id="A0A2J7YW89"/>
<comment type="caution">
    <text evidence="1">The sequence shown here is derived from an EMBL/GenBank/DDBJ whole genome shotgun (WGS) entry which is preliminary data.</text>
</comment>
<protein>
    <submittedName>
        <fullName evidence="1">Uncharacterized protein</fullName>
    </submittedName>
</protein>